<reference evidence="1 2" key="1">
    <citation type="submission" date="2020-08" db="EMBL/GenBank/DDBJ databases">
        <title>Genomic Encyclopedia of Type Strains, Phase IV (KMG-IV): sequencing the most valuable type-strain genomes for metagenomic binning, comparative biology and taxonomic classification.</title>
        <authorList>
            <person name="Goeker M."/>
        </authorList>
    </citation>
    <scope>NUCLEOTIDE SEQUENCE [LARGE SCALE GENOMIC DNA]</scope>
    <source>
        <strain evidence="1 2">DSM 106739</strain>
    </source>
</reference>
<dbReference type="Proteomes" id="UP000561045">
    <property type="component" value="Unassembled WGS sequence"/>
</dbReference>
<proteinExistence type="predicted"/>
<dbReference type="RefSeq" id="WP_183637582.1">
    <property type="nucleotide sequence ID" value="NZ_BAABLE010000008.1"/>
</dbReference>
<dbReference type="AlphaFoldDB" id="A0A840BPQ1"/>
<organism evidence="1 2">
    <name type="scientific">Niveibacterium umoris</name>
    <dbReference type="NCBI Taxonomy" id="1193620"/>
    <lineage>
        <taxon>Bacteria</taxon>
        <taxon>Pseudomonadati</taxon>
        <taxon>Pseudomonadota</taxon>
        <taxon>Betaproteobacteria</taxon>
        <taxon>Rhodocyclales</taxon>
        <taxon>Rhodocyclaceae</taxon>
        <taxon>Niveibacterium</taxon>
    </lineage>
</organism>
<gene>
    <name evidence="1" type="ORF">GGR36_004000</name>
</gene>
<accession>A0A840BPQ1</accession>
<dbReference type="EMBL" id="JACIET010000003">
    <property type="protein sequence ID" value="MBB4014644.1"/>
    <property type="molecule type" value="Genomic_DNA"/>
</dbReference>
<comment type="caution">
    <text evidence="1">The sequence shown here is derived from an EMBL/GenBank/DDBJ whole genome shotgun (WGS) entry which is preliminary data.</text>
</comment>
<evidence type="ECO:0000313" key="2">
    <source>
        <dbReference type="Proteomes" id="UP000561045"/>
    </source>
</evidence>
<protein>
    <submittedName>
        <fullName evidence="1">Uncharacterized protein</fullName>
    </submittedName>
</protein>
<name>A0A840BPQ1_9RHOO</name>
<keyword evidence="2" id="KW-1185">Reference proteome</keyword>
<evidence type="ECO:0000313" key="1">
    <source>
        <dbReference type="EMBL" id="MBB4014644.1"/>
    </source>
</evidence>
<sequence>MQIPRFSADQWQQALASQRLLFRVAQGGEVLAQGLLSDAAQLDTRIYVADLDAQTPAHFGGELLRFLESGQRAATFRCQACCTIEKFGQAIQFYADYAVRFEWQPLPDGASDASRPNAIRRLCAWLSRRRRGGDTPSVTP</sequence>